<protein>
    <submittedName>
        <fullName evidence="1">Uncharacterized protein</fullName>
    </submittedName>
</protein>
<accession>A0A5E4R3H9</accession>
<keyword evidence="2" id="KW-1185">Reference proteome</keyword>
<dbReference type="Proteomes" id="UP000324832">
    <property type="component" value="Unassembled WGS sequence"/>
</dbReference>
<dbReference type="AlphaFoldDB" id="A0A5E4R3H9"/>
<dbReference type="EMBL" id="FZQP02006870">
    <property type="protein sequence ID" value="VVD04533.1"/>
    <property type="molecule type" value="Genomic_DNA"/>
</dbReference>
<evidence type="ECO:0000313" key="2">
    <source>
        <dbReference type="Proteomes" id="UP000324832"/>
    </source>
</evidence>
<organism evidence="1 2">
    <name type="scientific">Leptidea sinapis</name>
    <dbReference type="NCBI Taxonomy" id="189913"/>
    <lineage>
        <taxon>Eukaryota</taxon>
        <taxon>Metazoa</taxon>
        <taxon>Ecdysozoa</taxon>
        <taxon>Arthropoda</taxon>
        <taxon>Hexapoda</taxon>
        <taxon>Insecta</taxon>
        <taxon>Pterygota</taxon>
        <taxon>Neoptera</taxon>
        <taxon>Endopterygota</taxon>
        <taxon>Lepidoptera</taxon>
        <taxon>Glossata</taxon>
        <taxon>Ditrysia</taxon>
        <taxon>Papilionoidea</taxon>
        <taxon>Pieridae</taxon>
        <taxon>Dismorphiinae</taxon>
        <taxon>Leptidea</taxon>
    </lineage>
</organism>
<name>A0A5E4R3H9_9NEOP</name>
<evidence type="ECO:0000313" key="1">
    <source>
        <dbReference type="EMBL" id="VVD04533.1"/>
    </source>
</evidence>
<proteinExistence type="predicted"/>
<reference evidence="1 2" key="1">
    <citation type="submission" date="2017-07" db="EMBL/GenBank/DDBJ databases">
        <authorList>
            <person name="Talla V."/>
            <person name="Backstrom N."/>
        </authorList>
    </citation>
    <scope>NUCLEOTIDE SEQUENCE [LARGE SCALE GENOMIC DNA]</scope>
</reference>
<sequence>MNETPTDFLKFCYGRDYESTACRASCRTIWGVR</sequence>
<gene>
    <name evidence="1" type="ORF">LSINAPIS_LOCUS14268</name>
</gene>